<organism evidence="9 10">
    <name type="scientific">Halocaridina rubra</name>
    <name type="common">Hawaiian red shrimp</name>
    <dbReference type="NCBI Taxonomy" id="373956"/>
    <lineage>
        <taxon>Eukaryota</taxon>
        <taxon>Metazoa</taxon>
        <taxon>Ecdysozoa</taxon>
        <taxon>Arthropoda</taxon>
        <taxon>Crustacea</taxon>
        <taxon>Multicrustacea</taxon>
        <taxon>Malacostraca</taxon>
        <taxon>Eumalacostraca</taxon>
        <taxon>Eucarida</taxon>
        <taxon>Decapoda</taxon>
        <taxon>Pleocyemata</taxon>
        <taxon>Caridea</taxon>
        <taxon>Atyoidea</taxon>
        <taxon>Atyidae</taxon>
        <taxon>Halocaridina</taxon>
    </lineage>
</organism>
<reference evidence="9 10" key="1">
    <citation type="submission" date="2023-11" db="EMBL/GenBank/DDBJ databases">
        <title>Halocaridina rubra genome assembly.</title>
        <authorList>
            <person name="Smith C."/>
        </authorList>
    </citation>
    <scope>NUCLEOTIDE SEQUENCE [LARGE SCALE GENOMIC DNA]</scope>
    <source>
        <strain evidence="9">EP-1</strain>
        <tissue evidence="9">Whole</tissue>
    </source>
</reference>
<feature type="domain" description="Chitin-binding type-2" evidence="8">
    <location>
        <begin position="196"/>
        <end position="256"/>
    </location>
</feature>
<accession>A0AAN8XAC4</accession>
<comment type="caution">
    <text evidence="9">The sequence shown here is derived from an EMBL/GenBank/DDBJ whole genome shotgun (WGS) entry which is preliminary data.</text>
</comment>
<keyword evidence="7" id="KW-0472">Membrane</keyword>
<feature type="compositionally biased region" description="Polar residues" evidence="6">
    <location>
        <begin position="406"/>
        <end position="418"/>
    </location>
</feature>
<feature type="transmembrane region" description="Helical" evidence="7">
    <location>
        <begin position="20"/>
        <end position="43"/>
    </location>
</feature>
<dbReference type="EMBL" id="JAXCGZ010009539">
    <property type="protein sequence ID" value="KAK7076828.1"/>
    <property type="molecule type" value="Genomic_DNA"/>
</dbReference>
<evidence type="ECO:0000313" key="9">
    <source>
        <dbReference type="EMBL" id="KAK7076828.1"/>
    </source>
</evidence>
<evidence type="ECO:0000256" key="3">
    <source>
        <dbReference type="ARBA" id="ARBA00022737"/>
    </source>
</evidence>
<feature type="domain" description="Chitin-binding type-2" evidence="8">
    <location>
        <begin position="324"/>
        <end position="384"/>
    </location>
</feature>
<keyword evidence="1" id="KW-0147">Chitin-binding</keyword>
<protein>
    <recommendedName>
        <fullName evidence="8">Chitin-binding type-2 domain-containing protein</fullName>
    </recommendedName>
</protein>
<keyword evidence="7" id="KW-0812">Transmembrane</keyword>
<keyword evidence="4" id="KW-1015">Disulfide bond</keyword>
<evidence type="ECO:0000256" key="6">
    <source>
        <dbReference type="SAM" id="MobiDB-lite"/>
    </source>
</evidence>
<dbReference type="Gene3D" id="2.170.140.10">
    <property type="entry name" value="Chitin binding domain"/>
    <property type="match status" value="3"/>
</dbReference>
<sequence length="418" mass="44345">MKTQQHLKDLKEVLKSSAYLASRFSVVMAYSLLLSVAVATLMFNRSMGYPSVVTAPPDISAYCPNPPGNYPLLLPNPSDCGSYYICSWNNVAYLQDCPTPLHFNPALQVCDSPAHFTCTVTTTASPLSNTTSATTINTSKPGPTLNSTYVIENKPSTPSPEFNSSAVIQKSYRVPTSHISESNNPTEVITAPPEVAAQCPPFSPGSTAMIPDPTSCGNFYMCLGSGSAILQHCPPGLHFNPSLQVCDFPQNVNCVVSSTTAPVPSESTPMYINTFSTPVPSNNLTKPTPLLNFTAPIIAQVTRGNILTRLAKQLTVVTAPPEIAAQCPPFSPGSSAMIPDPIDCGNFYVCLGTGSAIFQRCPPGLHFNPSLQVCDFPQNVNCIVSATEAPVPSQSTTTSESTISTNVPSTNSSAIIMH</sequence>
<evidence type="ECO:0000256" key="7">
    <source>
        <dbReference type="SAM" id="Phobius"/>
    </source>
</evidence>
<dbReference type="AlphaFoldDB" id="A0AAN8XAC4"/>
<evidence type="ECO:0000256" key="2">
    <source>
        <dbReference type="ARBA" id="ARBA00022729"/>
    </source>
</evidence>
<feature type="domain" description="Chitin-binding type-2" evidence="8">
    <location>
        <begin position="60"/>
        <end position="120"/>
    </location>
</feature>
<evidence type="ECO:0000259" key="8">
    <source>
        <dbReference type="PROSITE" id="PS50940"/>
    </source>
</evidence>
<proteinExistence type="predicted"/>
<keyword evidence="5" id="KW-0325">Glycoprotein</keyword>
<keyword evidence="7" id="KW-1133">Transmembrane helix</keyword>
<dbReference type="PROSITE" id="PS50940">
    <property type="entry name" value="CHIT_BIND_II"/>
    <property type="match status" value="3"/>
</dbReference>
<feature type="compositionally biased region" description="Low complexity" evidence="6">
    <location>
        <begin position="393"/>
        <end position="405"/>
    </location>
</feature>
<evidence type="ECO:0000256" key="4">
    <source>
        <dbReference type="ARBA" id="ARBA00023157"/>
    </source>
</evidence>
<dbReference type="InterPro" id="IPR051940">
    <property type="entry name" value="Chitin_bind-dev_reg"/>
</dbReference>
<dbReference type="InterPro" id="IPR036508">
    <property type="entry name" value="Chitin-bd_dom_sf"/>
</dbReference>
<dbReference type="InterPro" id="IPR002557">
    <property type="entry name" value="Chitin-bd_dom"/>
</dbReference>
<keyword evidence="2" id="KW-0732">Signal</keyword>
<feature type="region of interest" description="Disordered" evidence="6">
    <location>
        <begin position="392"/>
        <end position="418"/>
    </location>
</feature>
<evidence type="ECO:0000256" key="1">
    <source>
        <dbReference type="ARBA" id="ARBA00022669"/>
    </source>
</evidence>
<dbReference type="GO" id="GO:0005576">
    <property type="term" value="C:extracellular region"/>
    <property type="evidence" value="ECO:0007669"/>
    <property type="project" value="InterPro"/>
</dbReference>
<keyword evidence="3" id="KW-0677">Repeat</keyword>
<dbReference type="PANTHER" id="PTHR23301">
    <property type="entry name" value="CHITIN BINDING PERITROPHIN-A"/>
    <property type="match status" value="1"/>
</dbReference>
<keyword evidence="10" id="KW-1185">Reference proteome</keyword>
<evidence type="ECO:0000256" key="5">
    <source>
        <dbReference type="ARBA" id="ARBA00023180"/>
    </source>
</evidence>
<name>A0AAN8XAC4_HALRR</name>
<dbReference type="Proteomes" id="UP001381693">
    <property type="component" value="Unassembled WGS sequence"/>
</dbReference>
<evidence type="ECO:0000313" key="10">
    <source>
        <dbReference type="Proteomes" id="UP001381693"/>
    </source>
</evidence>
<gene>
    <name evidence="9" type="ORF">SK128_010476</name>
</gene>
<dbReference type="PANTHER" id="PTHR23301:SF0">
    <property type="entry name" value="CHITIN-BINDING TYPE-2 DOMAIN-CONTAINING PROTEIN-RELATED"/>
    <property type="match status" value="1"/>
</dbReference>
<dbReference type="SMART" id="SM00494">
    <property type="entry name" value="ChtBD2"/>
    <property type="match status" value="3"/>
</dbReference>
<dbReference type="GO" id="GO:0008061">
    <property type="term" value="F:chitin binding"/>
    <property type="evidence" value="ECO:0007669"/>
    <property type="project" value="UniProtKB-KW"/>
</dbReference>
<dbReference type="SUPFAM" id="SSF57625">
    <property type="entry name" value="Invertebrate chitin-binding proteins"/>
    <property type="match status" value="3"/>
</dbReference>
<dbReference type="Pfam" id="PF01607">
    <property type="entry name" value="CBM_14"/>
    <property type="match status" value="3"/>
</dbReference>